<feature type="chain" id="PRO_5044814321" evidence="1">
    <location>
        <begin position="23"/>
        <end position="422"/>
    </location>
</feature>
<reference evidence="2 3" key="1">
    <citation type="submission" date="2024-11" db="EMBL/GenBank/DDBJ databases">
        <title>Adaptive evolution of stress response genes in parasites aligns with host niche diversity.</title>
        <authorList>
            <person name="Hahn C."/>
            <person name="Resl P."/>
        </authorList>
    </citation>
    <scope>NUCLEOTIDE SEQUENCE [LARGE SCALE GENOMIC DNA]</scope>
    <source>
        <strain evidence="2">EGGRZ-B1_66</strain>
        <tissue evidence="2">Body</tissue>
    </source>
</reference>
<evidence type="ECO:0000256" key="1">
    <source>
        <dbReference type="SAM" id="SignalP"/>
    </source>
</evidence>
<keyword evidence="3" id="KW-1185">Reference proteome</keyword>
<feature type="signal peptide" evidence="1">
    <location>
        <begin position="1"/>
        <end position="22"/>
    </location>
</feature>
<dbReference type="EMBL" id="JBJKFK010006311">
    <property type="protein sequence ID" value="KAL3307869.1"/>
    <property type="molecule type" value="Genomic_DNA"/>
</dbReference>
<sequence length="422" mass="49512">MKIVTELLRLLSAHWLCSLAKAEMKAALQNADHYLEHMLINLMKKIQNLVANNRVTSSPEEMEEIVNHCVIFVVYYKGMTIREKRFVTQKISYILIKQCMKEAPLSANVSLAIMREIPQFKEQPDFEQLMKYLKDNLMVRSRLGCKSVIKHFKISNNLHMTQEDATRKSMCLRYLEEKILSGLYTDYAKEKVDFEWKMNEQLSEWKLTEQPSNKIWSTISTAFLESKWVPVLVKESDRHDGFKVTRDDIYNQLGELEKSQSSLSDMDKLESLVRLILIVIFFDSESSFPEKILWLEEIVLRLIMKCLSEKIVLSEIYQIGLRYLEKFELKPSITEMVVQLDNMIEQTREVIKKTISERFRLNKPIIVEGEVQIEVEQPIRNYFFFLINIEAFVHCLEILYNASLAGRLVQDSLLIEANSNQI</sequence>
<evidence type="ECO:0000313" key="3">
    <source>
        <dbReference type="Proteomes" id="UP001626550"/>
    </source>
</evidence>
<organism evidence="2 3">
    <name type="scientific">Cichlidogyrus casuarinus</name>
    <dbReference type="NCBI Taxonomy" id="1844966"/>
    <lineage>
        <taxon>Eukaryota</taxon>
        <taxon>Metazoa</taxon>
        <taxon>Spiralia</taxon>
        <taxon>Lophotrochozoa</taxon>
        <taxon>Platyhelminthes</taxon>
        <taxon>Monogenea</taxon>
        <taxon>Monopisthocotylea</taxon>
        <taxon>Dactylogyridea</taxon>
        <taxon>Ancyrocephalidae</taxon>
        <taxon>Cichlidogyrus</taxon>
    </lineage>
</organism>
<dbReference type="AlphaFoldDB" id="A0ABD2PKW6"/>
<comment type="caution">
    <text evidence="2">The sequence shown here is derived from an EMBL/GenBank/DDBJ whole genome shotgun (WGS) entry which is preliminary data.</text>
</comment>
<gene>
    <name evidence="2" type="ORF">Ciccas_013607</name>
</gene>
<proteinExistence type="predicted"/>
<dbReference type="Proteomes" id="UP001626550">
    <property type="component" value="Unassembled WGS sequence"/>
</dbReference>
<protein>
    <submittedName>
        <fullName evidence="2">Uncharacterized protein</fullName>
    </submittedName>
</protein>
<evidence type="ECO:0000313" key="2">
    <source>
        <dbReference type="EMBL" id="KAL3307869.1"/>
    </source>
</evidence>
<accession>A0ABD2PKW6</accession>
<name>A0ABD2PKW6_9PLAT</name>
<keyword evidence="1" id="KW-0732">Signal</keyword>